<accession>A0ABQ2RJ66</accession>
<evidence type="ECO:0000313" key="2">
    <source>
        <dbReference type="EMBL" id="GGQ33956.1"/>
    </source>
</evidence>
<dbReference type="PANTHER" id="PTHR12526">
    <property type="entry name" value="GLYCOSYLTRANSFERASE"/>
    <property type="match status" value="1"/>
</dbReference>
<dbReference type="Proteomes" id="UP000619118">
    <property type="component" value="Unassembled WGS sequence"/>
</dbReference>
<dbReference type="CDD" id="cd03808">
    <property type="entry name" value="GT4_CapM-like"/>
    <property type="match status" value="1"/>
</dbReference>
<dbReference type="PANTHER" id="PTHR12526:SF638">
    <property type="entry name" value="SPORE COAT PROTEIN SA"/>
    <property type="match status" value="1"/>
</dbReference>
<organism evidence="2 3">
    <name type="scientific">Shewanella litoralis</name>
    <dbReference type="NCBI Taxonomy" id="2282700"/>
    <lineage>
        <taxon>Bacteria</taxon>
        <taxon>Pseudomonadati</taxon>
        <taxon>Pseudomonadota</taxon>
        <taxon>Gammaproteobacteria</taxon>
        <taxon>Alteromonadales</taxon>
        <taxon>Shewanellaceae</taxon>
        <taxon>Shewanella</taxon>
    </lineage>
</organism>
<dbReference type="GO" id="GO:0016740">
    <property type="term" value="F:transferase activity"/>
    <property type="evidence" value="ECO:0007669"/>
    <property type="project" value="UniProtKB-KW"/>
</dbReference>
<dbReference type="InterPro" id="IPR028098">
    <property type="entry name" value="Glyco_trans_4-like_N"/>
</dbReference>
<dbReference type="SUPFAM" id="SSF53756">
    <property type="entry name" value="UDP-Glycosyltransferase/glycogen phosphorylase"/>
    <property type="match status" value="1"/>
</dbReference>
<comment type="caution">
    <text evidence="2">The sequence shown here is derived from an EMBL/GenBank/DDBJ whole genome shotgun (WGS) entry which is preliminary data.</text>
</comment>
<reference evidence="3" key="1">
    <citation type="journal article" date="2019" name="Int. J. Syst. Evol. Microbiol.">
        <title>The Global Catalogue of Microorganisms (GCM) 10K type strain sequencing project: providing services to taxonomists for standard genome sequencing and annotation.</title>
        <authorList>
            <consortium name="The Broad Institute Genomics Platform"/>
            <consortium name="The Broad Institute Genome Sequencing Center for Infectious Disease"/>
            <person name="Wu L."/>
            <person name="Ma J."/>
        </authorList>
    </citation>
    <scope>NUCLEOTIDE SEQUENCE [LARGE SCALE GENOMIC DNA]</scope>
    <source>
        <strain evidence="3">JCM 32306</strain>
    </source>
</reference>
<protein>
    <submittedName>
        <fullName evidence="2">Glycosyl transferase</fullName>
    </submittedName>
</protein>
<evidence type="ECO:0000313" key="3">
    <source>
        <dbReference type="Proteomes" id="UP000619118"/>
    </source>
</evidence>
<gene>
    <name evidence="2" type="ORF">GCM10009411_36700</name>
</gene>
<dbReference type="Gene3D" id="3.40.50.2000">
    <property type="entry name" value="Glycogen Phosphorylase B"/>
    <property type="match status" value="2"/>
</dbReference>
<dbReference type="Pfam" id="PF13692">
    <property type="entry name" value="Glyco_trans_1_4"/>
    <property type="match status" value="1"/>
</dbReference>
<sequence length="382" mass="43118">MVGDGKKIVLVVNVAWSMFNFRHGLIARLLEEGYSVTIITAPDEFSIKLRDMGCEVIDLAISAKGTNPFRDLQLVYDLYRYYSKLKPDFIIHYSIKPNIYGSLAAKLAGYPSIAITTGLGYTFLNNNIIANVARTLYRLSFCFPKEVWFLNDDDRQTFLRHRLVSRNKAVLLFGEGVDLEHFKPRHKAQSNNTMAIEPVRFLLIARMLWDKGVAEYVDAARIVKNSYPQAIFQLLGPCDVENPSAINRNLIANWETEGVVEYLGTTEDVRPLIAEADCVVLPSYREGIPRTMIESAAMAKPLIVSDVAGCREVVIPDVTGFVCQVKDAQDLAQCCQKLIALDTIERSFMGNAGRQFMEEQFDEELIIEQYLTMLKKYGVSNV</sequence>
<name>A0ABQ2RJ66_9GAMM</name>
<keyword evidence="2" id="KW-0808">Transferase</keyword>
<dbReference type="Pfam" id="PF13477">
    <property type="entry name" value="Glyco_trans_4_2"/>
    <property type="match status" value="1"/>
</dbReference>
<feature type="domain" description="Glycosyltransferase subfamily 4-like N-terminal" evidence="1">
    <location>
        <begin position="7"/>
        <end position="126"/>
    </location>
</feature>
<keyword evidence="3" id="KW-1185">Reference proteome</keyword>
<evidence type="ECO:0000259" key="1">
    <source>
        <dbReference type="Pfam" id="PF13477"/>
    </source>
</evidence>
<dbReference type="RefSeq" id="WP_160054011.1">
    <property type="nucleotide sequence ID" value="NZ_BMQX01000041.1"/>
</dbReference>
<proteinExistence type="predicted"/>
<dbReference type="EMBL" id="BMQX01000041">
    <property type="protein sequence ID" value="GGQ33956.1"/>
    <property type="molecule type" value="Genomic_DNA"/>
</dbReference>